<evidence type="ECO:0000256" key="1">
    <source>
        <dbReference type="ARBA" id="ARBA00010980"/>
    </source>
</evidence>
<dbReference type="PANTHER" id="PTHR31683">
    <property type="entry name" value="PECTATE LYASE 18-RELATED"/>
    <property type="match status" value="1"/>
</dbReference>
<dbReference type="AlphaFoldDB" id="A0A8J5KXW4"/>
<keyword evidence="2" id="KW-0732">Signal</keyword>
<dbReference type="InterPro" id="IPR045032">
    <property type="entry name" value="PEL"/>
</dbReference>
<dbReference type="Proteomes" id="UP000734854">
    <property type="component" value="Unassembled WGS sequence"/>
</dbReference>
<evidence type="ECO:0000313" key="5">
    <source>
        <dbReference type="Proteomes" id="UP000734854"/>
    </source>
</evidence>
<dbReference type="InterPro" id="IPR007524">
    <property type="entry name" value="Pec_lyase_N"/>
</dbReference>
<feature type="signal peptide" evidence="2">
    <location>
        <begin position="1"/>
        <end position="20"/>
    </location>
</feature>
<comment type="caution">
    <text evidence="4">The sequence shown here is derived from an EMBL/GenBank/DDBJ whole genome shotgun (WGS) entry which is preliminary data.</text>
</comment>
<organism evidence="4 5">
    <name type="scientific">Zingiber officinale</name>
    <name type="common">Ginger</name>
    <name type="synonym">Amomum zingiber</name>
    <dbReference type="NCBI Taxonomy" id="94328"/>
    <lineage>
        <taxon>Eukaryota</taxon>
        <taxon>Viridiplantae</taxon>
        <taxon>Streptophyta</taxon>
        <taxon>Embryophyta</taxon>
        <taxon>Tracheophyta</taxon>
        <taxon>Spermatophyta</taxon>
        <taxon>Magnoliopsida</taxon>
        <taxon>Liliopsida</taxon>
        <taxon>Zingiberales</taxon>
        <taxon>Zingiberaceae</taxon>
        <taxon>Zingiber</taxon>
    </lineage>
</organism>
<name>A0A8J5KXW4_ZINOF</name>
<dbReference type="SMART" id="SM00656">
    <property type="entry name" value="Amb_all"/>
    <property type="match status" value="1"/>
</dbReference>
<keyword evidence="5" id="KW-1185">Reference proteome</keyword>
<dbReference type="OrthoDB" id="1637350at2759"/>
<dbReference type="Pfam" id="PF00544">
    <property type="entry name" value="Pectate_lyase_4"/>
    <property type="match status" value="1"/>
</dbReference>
<dbReference type="GO" id="GO:0030570">
    <property type="term" value="F:pectate lyase activity"/>
    <property type="evidence" value="ECO:0007669"/>
    <property type="project" value="InterPro"/>
</dbReference>
<dbReference type="PANTHER" id="PTHR31683:SF208">
    <property type="entry name" value="PECTATE LYASE"/>
    <property type="match status" value="1"/>
</dbReference>
<protein>
    <recommendedName>
        <fullName evidence="3">Pectate lyase domain-containing protein</fullName>
    </recommendedName>
</protein>
<sequence>MDSSSTARFVFLSSLFLASAAFSAAHIADFDSYWQKRADEATNQARRSYDPDPVSLTRQFNHQVGQDLAKQKQKGRGLRGANRLLVGLCQATNPIDRCWRCRSNWADRRRQLAECAQGFGRRAGGGKAGELYVVTDASDSDVVDPKPGTLRFGVVQDRPLWIVFARDMVIRLAEELIVTSNKTIDGRGADVRIAGGAGLTLQFVHNVILHGLRIHDIKAGNGGMVRVSESHVGRRTRSDGDGISISGSSDIWIDHVSVANCMDGLIDAGQNSTAITVSNCHLTQHNDDAMLFGESESYSGDAITQITLAFNHFGAGLVRRLPRCRWGFCHIVSNDYAHRTMEDAVGGRKNPTILGYATESENGASSVESGSPELKQEFPSKENELIGNYVSRLTRFAGALDCVADQQC</sequence>
<feature type="chain" id="PRO_5035226529" description="Pectate lyase domain-containing protein" evidence="2">
    <location>
        <begin position="21"/>
        <end position="408"/>
    </location>
</feature>
<evidence type="ECO:0000256" key="2">
    <source>
        <dbReference type="SAM" id="SignalP"/>
    </source>
</evidence>
<dbReference type="Pfam" id="PF04431">
    <property type="entry name" value="Pec_lyase_N"/>
    <property type="match status" value="1"/>
</dbReference>
<dbReference type="InterPro" id="IPR002022">
    <property type="entry name" value="Pec_lyase"/>
</dbReference>
<proteinExistence type="inferred from homology"/>
<reference evidence="4 5" key="1">
    <citation type="submission" date="2020-08" db="EMBL/GenBank/DDBJ databases">
        <title>Plant Genome Project.</title>
        <authorList>
            <person name="Zhang R.-G."/>
        </authorList>
    </citation>
    <scope>NUCLEOTIDE SEQUENCE [LARGE SCALE GENOMIC DNA]</scope>
    <source>
        <tissue evidence="4">Rhizome</tissue>
    </source>
</reference>
<feature type="domain" description="Pectate lyase" evidence="3">
    <location>
        <begin position="167"/>
        <end position="366"/>
    </location>
</feature>
<evidence type="ECO:0000259" key="3">
    <source>
        <dbReference type="SMART" id="SM00656"/>
    </source>
</evidence>
<evidence type="ECO:0000313" key="4">
    <source>
        <dbReference type="EMBL" id="KAG6494665.1"/>
    </source>
</evidence>
<accession>A0A8J5KXW4</accession>
<dbReference type="EMBL" id="JACMSC010000012">
    <property type="protein sequence ID" value="KAG6494665.1"/>
    <property type="molecule type" value="Genomic_DNA"/>
</dbReference>
<gene>
    <name evidence="4" type="ORF">ZIOFF_042426</name>
</gene>
<comment type="similarity">
    <text evidence="1">Belongs to the polysaccharide lyase 1 family.</text>
</comment>